<evidence type="ECO:0000313" key="10">
    <source>
        <dbReference type="Proteomes" id="UP001172457"/>
    </source>
</evidence>
<feature type="transmembrane region" description="Helical" evidence="8">
    <location>
        <begin position="418"/>
        <end position="438"/>
    </location>
</feature>
<dbReference type="EMBL" id="JARYMX010000006">
    <property type="protein sequence ID" value="KAJ9544005.1"/>
    <property type="molecule type" value="Genomic_DNA"/>
</dbReference>
<dbReference type="GO" id="GO:0016020">
    <property type="term" value="C:membrane"/>
    <property type="evidence" value="ECO:0007669"/>
    <property type="project" value="UniProtKB-SubCell"/>
</dbReference>
<keyword evidence="5 8" id="KW-0472">Membrane</keyword>
<dbReference type="InterPro" id="IPR000109">
    <property type="entry name" value="POT_fam"/>
</dbReference>
<evidence type="ECO:0000313" key="9">
    <source>
        <dbReference type="EMBL" id="KAJ9544005.1"/>
    </source>
</evidence>
<dbReference type="PANTHER" id="PTHR11654">
    <property type="entry name" value="OLIGOPEPTIDE TRANSPORTER-RELATED"/>
    <property type="match status" value="1"/>
</dbReference>
<keyword evidence="10" id="KW-1185">Reference proteome</keyword>
<evidence type="ECO:0000256" key="2">
    <source>
        <dbReference type="ARBA" id="ARBA00005982"/>
    </source>
</evidence>
<comment type="similarity">
    <text evidence="6">Belongs to the major facilitator superfamily. Phosphate:H(+) symporter (TC 2.A.1.9) family.</text>
</comment>
<feature type="transmembrane region" description="Helical" evidence="8">
    <location>
        <begin position="258"/>
        <end position="283"/>
    </location>
</feature>
<feature type="transmembrane region" description="Helical" evidence="8">
    <location>
        <begin position="114"/>
        <end position="133"/>
    </location>
</feature>
<feature type="transmembrane region" description="Helical" evidence="8">
    <location>
        <begin position="186"/>
        <end position="211"/>
    </location>
</feature>
<feature type="transmembrane region" description="Helical" evidence="8">
    <location>
        <begin position="459"/>
        <end position="479"/>
    </location>
</feature>
<feature type="transmembrane region" description="Helical" evidence="8">
    <location>
        <begin position="542"/>
        <end position="563"/>
    </location>
</feature>
<keyword evidence="4 8" id="KW-1133">Transmembrane helix</keyword>
<reference evidence="9" key="1">
    <citation type="submission" date="2023-03" db="EMBL/GenBank/DDBJ databases">
        <title>Chromosome-scale reference genome and RAD-based genetic map of yellow starthistle (Centaurea solstitialis) reveal putative structural variation and QTLs associated with invader traits.</title>
        <authorList>
            <person name="Reatini B."/>
            <person name="Cang F.A."/>
            <person name="Jiang Q."/>
            <person name="Mckibben M.T.W."/>
            <person name="Barker M.S."/>
            <person name="Rieseberg L.H."/>
            <person name="Dlugosch K.M."/>
        </authorList>
    </citation>
    <scope>NUCLEOTIDE SEQUENCE</scope>
    <source>
        <strain evidence="9">CAN-66</strain>
        <tissue evidence="9">Leaf</tissue>
    </source>
</reference>
<dbReference type="Proteomes" id="UP001172457">
    <property type="component" value="Chromosome 6"/>
</dbReference>
<comment type="caution">
    <text evidence="9">The sequence shown here is derived from an EMBL/GenBank/DDBJ whole genome shotgun (WGS) entry which is preliminary data.</text>
</comment>
<feature type="transmembrane region" description="Helical" evidence="8">
    <location>
        <begin position="140"/>
        <end position="166"/>
    </location>
</feature>
<gene>
    <name evidence="9" type="ORF">OSB04_023712</name>
</gene>
<feature type="compositionally biased region" description="Basic and acidic residues" evidence="7">
    <location>
        <begin position="10"/>
        <end position="24"/>
    </location>
</feature>
<organism evidence="9 10">
    <name type="scientific">Centaurea solstitialis</name>
    <name type="common">yellow star-thistle</name>
    <dbReference type="NCBI Taxonomy" id="347529"/>
    <lineage>
        <taxon>Eukaryota</taxon>
        <taxon>Viridiplantae</taxon>
        <taxon>Streptophyta</taxon>
        <taxon>Embryophyta</taxon>
        <taxon>Tracheophyta</taxon>
        <taxon>Spermatophyta</taxon>
        <taxon>Magnoliopsida</taxon>
        <taxon>eudicotyledons</taxon>
        <taxon>Gunneridae</taxon>
        <taxon>Pentapetalae</taxon>
        <taxon>asterids</taxon>
        <taxon>campanulids</taxon>
        <taxon>Asterales</taxon>
        <taxon>Asteraceae</taxon>
        <taxon>Carduoideae</taxon>
        <taxon>Cardueae</taxon>
        <taxon>Centaureinae</taxon>
        <taxon>Centaurea</taxon>
    </lineage>
</organism>
<comment type="similarity">
    <text evidence="2">Belongs to the major facilitator superfamily. Proton-dependent oligopeptide transporter (POT/PTR) (TC 2.A.17) family.</text>
</comment>
<dbReference type="Gene3D" id="1.20.1250.20">
    <property type="entry name" value="MFS general substrate transporter like domains"/>
    <property type="match status" value="1"/>
</dbReference>
<feature type="region of interest" description="Disordered" evidence="7">
    <location>
        <begin position="640"/>
        <end position="660"/>
    </location>
</feature>
<accession>A0AA38SJR3</accession>
<evidence type="ECO:0000256" key="6">
    <source>
        <dbReference type="ARBA" id="ARBA00044504"/>
    </source>
</evidence>
<evidence type="ECO:0000256" key="5">
    <source>
        <dbReference type="ARBA" id="ARBA00023136"/>
    </source>
</evidence>
<evidence type="ECO:0000256" key="8">
    <source>
        <dbReference type="SAM" id="Phobius"/>
    </source>
</evidence>
<evidence type="ECO:0000256" key="4">
    <source>
        <dbReference type="ARBA" id="ARBA00022989"/>
    </source>
</evidence>
<feature type="transmembrane region" description="Helical" evidence="8">
    <location>
        <begin position="586"/>
        <end position="609"/>
    </location>
</feature>
<dbReference type="AlphaFoldDB" id="A0AA38SJR3"/>
<evidence type="ECO:0000256" key="1">
    <source>
        <dbReference type="ARBA" id="ARBA00004141"/>
    </source>
</evidence>
<comment type="subcellular location">
    <subcellularLocation>
        <location evidence="1">Membrane</location>
        <topology evidence="1">Multi-pass membrane protein</topology>
    </subcellularLocation>
</comment>
<proteinExistence type="inferred from homology"/>
<dbReference type="SUPFAM" id="SSF103473">
    <property type="entry name" value="MFS general substrate transporter"/>
    <property type="match status" value="1"/>
</dbReference>
<name>A0AA38SJR3_9ASTR</name>
<keyword evidence="3 8" id="KW-0812">Transmembrane</keyword>
<feature type="transmembrane region" description="Helical" evidence="8">
    <location>
        <begin position="232"/>
        <end position="252"/>
    </location>
</feature>
<protein>
    <submittedName>
        <fullName evidence="9">Uncharacterized protein</fullName>
    </submittedName>
</protein>
<dbReference type="GO" id="GO:0022857">
    <property type="term" value="F:transmembrane transporter activity"/>
    <property type="evidence" value="ECO:0007669"/>
    <property type="project" value="InterPro"/>
</dbReference>
<feature type="region of interest" description="Disordered" evidence="7">
    <location>
        <begin position="1"/>
        <end position="24"/>
    </location>
</feature>
<evidence type="ECO:0000256" key="7">
    <source>
        <dbReference type="SAM" id="MobiDB-lite"/>
    </source>
</evidence>
<feature type="transmembrane region" description="Helical" evidence="8">
    <location>
        <begin position="383"/>
        <end position="406"/>
    </location>
</feature>
<sequence>MEVVKRKMSSTKEDENGESNHEDIKEKKALGGIKTMPFILGYRPLPLVYFDVGNVIRMYEDGLTTTIIQVVTWVCFYMSANEVCDRFAGTGFHANLITYLTQQLNLPMVKASNILTNFGGTSAFMPLIGALIADSFAGRFYTIVVGLLVYLLGMVCITTSSILPQLRPPPCPTKENCTEATSSQLWILYLCLLLTSLGSGAIRPNVVTFAADQFDMTTGKSNPSSAGRNFFNWYYFCMGLATLTALTVVVYVQDRVGWGLGLGIPTVAMVFSFVAFVVAAGLYRRVKPEGSPLVRVAQVVVAAFKKRKLDVPDDAKSLYENRELDAGISADGRLVHSNTLPWFDRAAIVTQDDTKDPTTPNLWRLATVHRVEEIKSVIRMVPIWAAAILMVTSLSHQHSFIIIQAGTMDRHMSPSFEIPPATLSVFSILTMLICLSAYNRLFVPFARRFTKNPLGITCLQRMGIGFAVNILATIVSALVEIKRKQVASNHGLLDKPNVTIPISVFWLVPQFALHGVAEAFMSVGHLEFLYDQSPESMRSTCMALNSIAAAIGSYVGTFVVSMIHDHTGKENNWLPDRNLNKGKLDYYYWVMSGIQVVNLVYYVTCAYFYTNKPLEVIKDTNEEGDLELAVEKTVLSKSLLNGQNRDSEQNEGQACNEKRS</sequence>
<dbReference type="InterPro" id="IPR036259">
    <property type="entry name" value="MFS_trans_sf"/>
</dbReference>
<feature type="transmembrane region" description="Helical" evidence="8">
    <location>
        <begin position="499"/>
        <end position="521"/>
    </location>
</feature>
<evidence type="ECO:0000256" key="3">
    <source>
        <dbReference type="ARBA" id="ARBA00022692"/>
    </source>
</evidence>
<dbReference type="Pfam" id="PF00854">
    <property type="entry name" value="PTR2"/>
    <property type="match status" value="1"/>
</dbReference>